<feature type="transmembrane region" description="Helical" evidence="1">
    <location>
        <begin position="33"/>
        <end position="54"/>
    </location>
</feature>
<keyword evidence="1" id="KW-1133">Transmembrane helix</keyword>
<evidence type="ECO:0000313" key="3">
    <source>
        <dbReference type="Proteomes" id="UP001283361"/>
    </source>
</evidence>
<protein>
    <submittedName>
        <fullName evidence="2">Uncharacterized protein</fullName>
    </submittedName>
</protein>
<comment type="caution">
    <text evidence="2">The sequence shown here is derived from an EMBL/GenBank/DDBJ whole genome shotgun (WGS) entry which is preliminary data.</text>
</comment>
<accession>A0AAE1CNP1</accession>
<name>A0AAE1CNP1_9GAST</name>
<dbReference type="EMBL" id="JAWDGP010007412">
    <property type="protein sequence ID" value="KAK3719808.1"/>
    <property type="molecule type" value="Genomic_DNA"/>
</dbReference>
<dbReference type="AlphaFoldDB" id="A0AAE1CNP1"/>
<evidence type="ECO:0000256" key="1">
    <source>
        <dbReference type="SAM" id="Phobius"/>
    </source>
</evidence>
<evidence type="ECO:0000313" key="2">
    <source>
        <dbReference type="EMBL" id="KAK3719808.1"/>
    </source>
</evidence>
<dbReference type="Proteomes" id="UP001283361">
    <property type="component" value="Unassembled WGS sequence"/>
</dbReference>
<sequence>MPSALHNILYGRVATSTTMPLFYRKDKRKFRGAFWDIWALVTMVGFLATLLGIARPSLRSLPSTFLSWMVLTRRDNSGCARSVFICGLSQLLRDPRKRSGMALSPICV</sequence>
<gene>
    <name evidence="2" type="ORF">RRG08_040110</name>
</gene>
<keyword evidence="1" id="KW-0812">Transmembrane</keyword>
<proteinExistence type="predicted"/>
<keyword evidence="1" id="KW-0472">Membrane</keyword>
<reference evidence="2" key="1">
    <citation type="journal article" date="2023" name="G3 (Bethesda)">
        <title>A reference genome for the long-term kleptoplast-retaining sea slug Elysia crispata morphotype clarki.</title>
        <authorList>
            <person name="Eastman K.E."/>
            <person name="Pendleton A.L."/>
            <person name="Shaikh M.A."/>
            <person name="Suttiyut T."/>
            <person name="Ogas R."/>
            <person name="Tomko P."/>
            <person name="Gavelis G."/>
            <person name="Widhalm J.R."/>
            <person name="Wisecaver J.H."/>
        </authorList>
    </citation>
    <scope>NUCLEOTIDE SEQUENCE</scope>
    <source>
        <strain evidence="2">ECLA1</strain>
    </source>
</reference>
<organism evidence="2 3">
    <name type="scientific">Elysia crispata</name>
    <name type="common">lettuce slug</name>
    <dbReference type="NCBI Taxonomy" id="231223"/>
    <lineage>
        <taxon>Eukaryota</taxon>
        <taxon>Metazoa</taxon>
        <taxon>Spiralia</taxon>
        <taxon>Lophotrochozoa</taxon>
        <taxon>Mollusca</taxon>
        <taxon>Gastropoda</taxon>
        <taxon>Heterobranchia</taxon>
        <taxon>Euthyneura</taxon>
        <taxon>Panpulmonata</taxon>
        <taxon>Sacoglossa</taxon>
        <taxon>Placobranchoidea</taxon>
        <taxon>Plakobranchidae</taxon>
        <taxon>Elysia</taxon>
    </lineage>
</organism>
<keyword evidence="3" id="KW-1185">Reference proteome</keyword>